<dbReference type="OrthoDB" id="1551065at2"/>
<feature type="transmembrane region" description="Helical" evidence="1">
    <location>
        <begin position="212"/>
        <end position="233"/>
    </location>
</feature>
<dbReference type="Proteomes" id="UP000219356">
    <property type="component" value="Unassembled WGS sequence"/>
</dbReference>
<accession>A0A285N1L1</accession>
<feature type="transmembrane region" description="Helical" evidence="1">
    <location>
        <begin position="21"/>
        <end position="39"/>
    </location>
</feature>
<evidence type="ECO:0000313" key="2">
    <source>
        <dbReference type="EMBL" id="SNZ03329.1"/>
    </source>
</evidence>
<keyword evidence="1" id="KW-1133">Transmembrane helix</keyword>
<gene>
    <name evidence="2" type="ORF">SAMN05421503_0332</name>
</gene>
<dbReference type="EMBL" id="OBEK01000001">
    <property type="protein sequence ID" value="SNZ03329.1"/>
    <property type="molecule type" value="Genomic_DNA"/>
</dbReference>
<protein>
    <submittedName>
        <fullName evidence="2">Fluoroquinolone transport system permease protein</fullName>
    </submittedName>
</protein>
<evidence type="ECO:0000313" key="3">
    <source>
        <dbReference type="Proteomes" id="UP000219356"/>
    </source>
</evidence>
<keyword evidence="1" id="KW-0812">Transmembrane</keyword>
<reference evidence="3" key="1">
    <citation type="submission" date="2017-09" db="EMBL/GenBank/DDBJ databases">
        <authorList>
            <person name="Varghese N."/>
            <person name="Submissions S."/>
        </authorList>
    </citation>
    <scope>NUCLEOTIDE SEQUENCE [LARGE SCALE GENOMIC DNA]</scope>
    <source>
        <strain evidence="3">CGMCC 1.8913</strain>
    </source>
</reference>
<feature type="transmembrane region" description="Helical" evidence="1">
    <location>
        <begin position="59"/>
        <end position="82"/>
    </location>
</feature>
<dbReference type="AlphaFoldDB" id="A0A285N1L1"/>
<dbReference type="RefSeq" id="WP_097038636.1">
    <property type="nucleotide sequence ID" value="NZ_OBEK01000001.1"/>
</dbReference>
<feature type="transmembrane region" description="Helical" evidence="1">
    <location>
        <begin position="171"/>
        <end position="192"/>
    </location>
</feature>
<keyword evidence="1" id="KW-0472">Membrane</keyword>
<organism evidence="2 3">
    <name type="scientific">Terribacillus aidingensis</name>
    <dbReference type="NCBI Taxonomy" id="586416"/>
    <lineage>
        <taxon>Bacteria</taxon>
        <taxon>Bacillati</taxon>
        <taxon>Bacillota</taxon>
        <taxon>Bacilli</taxon>
        <taxon>Bacillales</taxon>
        <taxon>Bacillaceae</taxon>
        <taxon>Terribacillus</taxon>
    </lineage>
</organism>
<feature type="transmembrane region" description="Helical" evidence="1">
    <location>
        <begin position="136"/>
        <end position="159"/>
    </location>
</feature>
<feature type="transmembrane region" description="Helical" evidence="1">
    <location>
        <begin position="103"/>
        <end position="124"/>
    </location>
</feature>
<proteinExistence type="predicted"/>
<keyword evidence="3" id="KW-1185">Reference proteome</keyword>
<sequence length="241" mass="27167">MKKIAFLLQGDAKNILRDPMLIMSILSPIILTLLIRYVLPPIQRIMLQRFDIDLYDYDILIMSFAIILCPLMIGMLTGFLLLDERDEELISYFSITPLTRNGYLLYRISIPFCITLCCSSLLLLGSGIAQPGFWPAVSIVILTSLQAPIVTLFLGVFAANKVEGLALSKMAGITVIAPVIAYFVPSQLQYISGFLPAFWVTKAYMRTGNFDTVYWLYSMTGFVVCLLLTGTLYQRFRKQLT</sequence>
<name>A0A285N1L1_9BACI</name>
<evidence type="ECO:0000256" key="1">
    <source>
        <dbReference type="SAM" id="Phobius"/>
    </source>
</evidence>